<organism evidence="1 2">
    <name type="scientific">Arachidicoccus rhizosphaerae</name>
    <dbReference type="NCBI Taxonomy" id="551991"/>
    <lineage>
        <taxon>Bacteria</taxon>
        <taxon>Pseudomonadati</taxon>
        <taxon>Bacteroidota</taxon>
        <taxon>Chitinophagia</taxon>
        <taxon>Chitinophagales</taxon>
        <taxon>Chitinophagaceae</taxon>
        <taxon>Arachidicoccus</taxon>
    </lineage>
</organism>
<reference evidence="1 2" key="1">
    <citation type="submission" date="2016-10" db="EMBL/GenBank/DDBJ databases">
        <authorList>
            <person name="de Groot N.N."/>
        </authorList>
    </citation>
    <scope>NUCLEOTIDE SEQUENCE [LARGE SCALE GENOMIC DNA]</scope>
    <source>
        <strain evidence="1 2">Vu-144</strain>
    </source>
</reference>
<dbReference type="OrthoDB" id="5741553at2"/>
<sequence>MELEIPKRYKNKSVAQLLPIAQDWFNKMIRLRDKNKPCISCGSWNTSDASHFYSRGNYPGMRFVEDNVHLSCAKCNRFLHGNLLEYRRLLIRKIGIERVEKLEWMSISNRSKKWTRWELIVIILECQSKCKIYELSNN</sequence>
<gene>
    <name evidence="1" type="ORF">SAMN05192529_102108</name>
</gene>
<evidence type="ECO:0000313" key="2">
    <source>
        <dbReference type="Proteomes" id="UP000199041"/>
    </source>
</evidence>
<keyword evidence="2" id="KW-1185">Reference proteome</keyword>
<name>A0A1H3W4E8_9BACT</name>
<protein>
    <submittedName>
        <fullName evidence="1">Bacteriophage Lambda NinG protein</fullName>
    </submittedName>
</protein>
<dbReference type="EMBL" id="FNQY01000002">
    <property type="protein sequence ID" value="SDZ81721.1"/>
    <property type="molecule type" value="Genomic_DNA"/>
</dbReference>
<proteinExistence type="predicted"/>
<dbReference type="InterPro" id="IPR008713">
    <property type="entry name" value="Phage_lambda_NinG"/>
</dbReference>
<evidence type="ECO:0000313" key="1">
    <source>
        <dbReference type="EMBL" id="SDZ81721.1"/>
    </source>
</evidence>
<dbReference type="RefSeq" id="WP_091393009.1">
    <property type="nucleotide sequence ID" value="NZ_FNQY01000002.1"/>
</dbReference>
<dbReference type="Pfam" id="PF05766">
    <property type="entry name" value="NinG"/>
    <property type="match status" value="1"/>
</dbReference>
<dbReference type="STRING" id="551991.SAMN05192529_102108"/>
<dbReference type="AlphaFoldDB" id="A0A1H3W4E8"/>
<accession>A0A1H3W4E8</accession>
<dbReference type="Proteomes" id="UP000199041">
    <property type="component" value="Unassembled WGS sequence"/>
</dbReference>